<dbReference type="PANTHER" id="PTHR35811">
    <property type="entry name" value="SLR1870 PROTEIN"/>
    <property type="match status" value="1"/>
</dbReference>
<dbReference type="Proteomes" id="UP000681425">
    <property type="component" value="Chromosome"/>
</dbReference>
<dbReference type="EMBL" id="CP073910">
    <property type="protein sequence ID" value="QUT03885.1"/>
    <property type="molecule type" value="Genomic_DNA"/>
</dbReference>
<evidence type="ECO:0000259" key="1">
    <source>
        <dbReference type="PROSITE" id="PS51644"/>
    </source>
</evidence>
<dbReference type="GO" id="GO:0004540">
    <property type="term" value="F:RNA nuclease activity"/>
    <property type="evidence" value="ECO:0007669"/>
    <property type="project" value="InterPro"/>
</dbReference>
<dbReference type="Gene3D" id="3.30.420.610">
    <property type="entry name" value="LOTUS domain-like"/>
    <property type="match status" value="1"/>
</dbReference>
<protein>
    <submittedName>
        <fullName evidence="2">NYN domain-containing protein</fullName>
    </submittedName>
</protein>
<evidence type="ECO:0000313" key="3">
    <source>
        <dbReference type="Proteomes" id="UP000681425"/>
    </source>
</evidence>
<dbReference type="InterPro" id="IPR041966">
    <property type="entry name" value="LOTUS-like"/>
</dbReference>
<accession>A0A975K2U2</accession>
<dbReference type="Gene3D" id="3.40.50.1010">
    <property type="entry name" value="5'-nuclease"/>
    <property type="match status" value="1"/>
</dbReference>
<reference evidence="2" key="1">
    <citation type="submission" date="2021-04" db="EMBL/GenBank/DDBJ databases">
        <title>Isolation of p-tert-butylphenol degrading bacteria Sphingobium phenoxybenzoativorans Tas13 from active sludge.</title>
        <authorList>
            <person name="Li Y."/>
        </authorList>
    </citation>
    <scope>NUCLEOTIDE SEQUENCE</scope>
    <source>
        <strain evidence="2">Tas13</strain>
    </source>
</reference>
<name>A0A975K2U2_9SPHN</name>
<feature type="domain" description="HTH OST-type" evidence="1">
    <location>
        <begin position="174"/>
        <end position="248"/>
    </location>
</feature>
<dbReference type="PROSITE" id="PS51644">
    <property type="entry name" value="HTH_OST"/>
    <property type="match status" value="1"/>
</dbReference>
<proteinExistence type="predicted"/>
<dbReference type="PANTHER" id="PTHR35811:SF1">
    <property type="entry name" value="HTH OST-TYPE DOMAIN-CONTAINING PROTEIN"/>
    <property type="match status" value="1"/>
</dbReference>
<dbReference type="RefSeq" id="WP_212607801.1">
    <property type="nucleotide sequence ID" value="NZ_CP073910.1"/>
</dbReference>
<keyword evidence="3" id="KW-1185">Reference proteome</keyword>
<evidence type="ECO:0000313" key="2">
    <source>
        <dbReference type="EMBL" id="QUT03885.1"/>
    </source>
</evidence>
<dbReference type="Pfam" id="PF12872">
    <property type="entry name" value="OST-HTH"/>
    <property type="match status" value="1"/>
</dbReference>
<dbReference type="AlphaFoldDB" id="A0A975K2U2"/>
<gene>
    <name evidence="2" type="ORF">KFK14_12030</name>
</gene>
<dbReference type="KEGG" id="spph:KFK14_12030"/>
<dbReference type="CDD" id="cd10146">
    <property type="entry name" value="LabA_like_C"/>
    <property type="match status" value="1"/>
</dbReference>
<dbReference type="CDD" id="cd11297">
    <property type="entry name" value="PIN_LabA-like_N_1"/>
    <property type="match status" value="1"/>
</dbReference>
<dbReference type="Pfam" id="PF01936">
    <property type="entry name" value="NYN"/>
    <property type="match status" value="1"/>
</dbReference>
<organism evidence="2 3">
    <name type="scientific">Sphingobium phenoxybenzoativorans</name>
    <dbReference type="NCBI Taxonomy" id="1592790"/>
    <lineage>
        <taxon>Bacteria</taxon>
        <taxon>Pseudomonadati</taxon>
        <taxon>Pseudomonadota</taxon>
        <taxon>Alphaproteobacteria</taxon>
        <taxon>Sphingomonadales</taxon>
        <taxon>Sphingomonadaceae</taxon>
        <taxon>Sphingobium</taxon>
    </lineage>
</organism>
<sequence>MSSNGAPSGNVALLIDADNASAAHFDPVLTVLAELGTVNIRRAYGNWSKPALKTWANLSITQAIEPQQQFDLTKGKNATDMKMTIDAMDLLFSGRVQGFGLMSSDSDFTPLVTRIRQDGIPVYGFGTANTPEGFRRACTRFIDVAALGGRETAPAEASQELTAGAAEAPAPLKLDDELIKLLVDAYDSAKRDERGFALLGTVGQLAGNRSSFDSRNYGFKRLSDLMEAVPNFVTEKREGGQVYVKRVR</sequence>
<dbReference type="InterPro" id="IPR021139">
    <property type="entry name" value="NYN"/>
</dbReference>
<dbReference type="InterPro" id="IPR025605">
    <property type="entry name" value="OST-HTH/LOTUS_dom"/>
</dbReference>